<evidence type="ECO:0000313" key="1">
    <source>
        <dbReference type="EMBL" id="KFI87683.1"/>
    </source>
</evidence>
<dbReference type="RefSeq" id="WP_033509302.1">
    <property type="nucleotide sequence ID" value="NZ_JDTM01000005.1"/>
</dbReference>
<accession>A0A087CWN3</accession>
<evidence type="ECO:0000313" key="2">
    <source>
        <dbReference type="Proteomes" id="UP000029040"/>
    </source>
</evidence>
<protein>
    <recommendedName>
        <fullName evidence="3">Histidine kinase</fullName>
    </recommendedName>
</protein>
<comment type="caution">
    <text evidence="1">The sequence shown here is derived from an EMBL/GenBank/DDBJ whole genome shotgun (WGS) entry which is preliminary data.</text>
</comment>
<name>A0A087CWN3_9BIFI</name>
<reference evidence="1 2" key="1">
    <citation type="submission" date="2014-03" db="EMBL/GenBank/DDBJ databases">
        <title>Genomics of Bifidobacteria.</title>
        <authorList>
            <person name="Ventura M."/>
            <person name="Milani C."/>
            <person name="Lugli G.A."/>
        </authorList>
    </citation>
    <scope>NUCLEOTIDE SEQUENCE [LARGE SCALE GENOMIC DNA]</scope>
    <source>
        <strain evidence="1 2">LMG 14934</strain>
    </source>
</reference>
<dbReference type="EMBL" id="JGZM01000004">
    <property type="protein sequence ID" value="KFI87683.1"/>
    <property type="molecule type" value="Genomic_DNA"/>
</dbReference>
<proteinExistence type="predicted"/>
<organism evidence="1 2">
    <name type="scientific">Bifidobacterium pullorum subsp. saeculare DSM 6531 = LMG 14934</name>
    <dbReference type="NCBI Taxonomy" id="1437611"/>
    <lineage>
        <taxon>Bacteria</taxon>
        <taxon>Bacillati</taxon>
        <taxon>Actinomycetota</taxon>
        <taxon>Actinomycetes</taxon>
        <taxon>Bifidobacteriales</taxon>
        <taxon>Bifidobacteriaceae</taxon>
        <taxon>Bifidobacterium</taxon>
    </lineage>
</organism>
<dbReference type="AlphaFoldDB" id="A0A087CWN3"/>
<evidence type="ECO:0008006" key="3">
    <source>
        <dbReference type="Google" id="ProtNLM"/>
    </source>
</evidence>
<sequence>MVETKNERFRRLAESRGNRLIREIQILGNLSNRKNYEYTPEEVSALFGPIEDELTKTKGLFDEDKPAGGKVRLS</sequence>
<dbReference type="Proteomes" id="UP000029040">
    <property type="component" value="Unassembled WGS sequence"/>
</dbReference>
<gene>
    <name evidence="1" type="ORF">BSAE_0859</name>
</gene>